<feature type="transmembrane region" description="Helical" evidence="9">
    <location>
        <begin position="84"/>
        <end position="101"/>
    </location>
</feature>
<dbReference type="PANTHER" id="PTHR33695">
    <property type="entry name" value="LIPOPROTEIN SIGNAL PEPTIDASE"/>
    <property type="match status" value="1"/>
</dbReference>
<comment type="pathway">
    <text evidence="9">Protein modification; lipoprotein biosynthesis (signal peptide cleavage).</text>
</comment>
<organism evidence="12 13">
    <name type="scientific">Amphibacillus xylanus (strain ATCC 51415 / DSM 6626 / JCM 7361 / LMG 17667 / NBRC 15112 / Ep01)</name>
    <dbReference type="NCBI Taxonomy" id="698758"/>
    <lineage>
        <taxon>Bacteria</taxon>
        <taxon>Bacillati</taxon>
        <taxon>Bacillota</taxon>
        <taxon>Bacilli</taxon>
        <taxon>Bacillales</taxon>
        <taxon>Bacillaceae</taxon>
        <taxon>Amphibacillus</taxon>
    </lineage>
</organism>
<dbReference type="HOGENOM" id="CLU_083252_3_0_9"/>
<dbReference type="InterPro" id="IPR001872">
    <property type="entry name" value="Peptidase_A8"/>
</dbReference>
<dbReference type="PATRIC" id="fig|698758.3.peg.1564"/>
<evidence type="ECO:0000256" key="1">
    <source>
        <dbReference type="ARBA" id="ARBA00006139"/>
    </source>
</evidence>
<proteinExistence type="inferred from homology"/>
<dbReference type="Pfam" id="PF01252">
    <property type="entry name" value="Peptidase_A8"/>
    <property type="match status" value="1"/>
</dbReference>
<sequence>MLYFLIALVVIIIDQITKWLVLTNMELRESITIIENFLYITSHRNPGAAWGILAGQMTFFYIITAIVIVVIVYYIRKYAHESRLLGVGLGLILGGAIGNFIDRLAYQEVVDFIDVYFGSYSYPIFNLADSALVIGVIMIGIVVIKDEFGKDARKK</sequence>
<dbReference type="RefSeq" id="WP_015010297.1">
    <property type="nucleotide sequence ID" value="NC_018704.1"/>
</dbReference>
<accession>K0IZ14</accession>
<keyword evidence="8 9" id="KW-0472">Membrane</keyword>
<keyword evidence="3 9" id="KW-0645">Protease</keyword>
<keyword evidence="13" id="KW-1185">Reference proteome</keyword>
<dbReference type="HAMAP" id="MF_00161">
    <property type="entry name" value="LspA"/>
    <property type="match status" value="1"/>
</dbReference>
<evidence type="ECO:0000256" key="5">
    <source>
        <dbReference type="ARBA" id="ARBA00022750"/>
    </source>
</evidence>
<comment type="subcellular location">
    <subcellularLocation>
        <location evidence="9">Cell membrane</location>
        <topology evidence="9">Multi-pass membrane protein</topology>
    </subcellularLocation>
</comment>
<evidence type="ECO:0000256" key="6">
    <source>
        <dbReference type="ARBA" id="ARBA00022801"/>
    </source>
</evidence>
<dbReference type="STRING" id="698758.AXY_15670"/>
<comment type="similarity">
    <text evidence="1 9 11">Belongs to the peptidase A8 family.</text>
</comment>
<reference evidence="12 13" key="1">
    <citation type="submission" date="2011-01" db="EMBL/GenBank/DDBJ databases">
        <title>Whole genome sequence of Amphibacillus xylinus NBRC 15112.</title>
        <authorList>
            <person name="Nakazawa H."/>
            <person name="Katano Y."/>
            <person name="Nakamura S."/>
            <person name="Sasagawa M."/>
            <person name="Fukada J."/>
            <person name="Arai T."/>
            <person name="Sasakura N."/>
            <person name="Mochizuki D."/>
            <person name="Hosoyama A."/>
            <person name="Harada K."/>
            <person name="Horikawa H."/>
            <person name="Kato Y."/>
            <person name="Harada T."/>
            <person name="Sasaki K."/>
            <person name="Sekiguchi M."/>
            <person name="Hodoyama M."/>
            <person name="Nishiko R."/>
            <person name="Narita H."/>
            <person name="Hanamaki A."/>
            <person name="Hata C."/>
            <person name="Konno Y."/>
            <person name="Niimura Y."/>
            <person name="Yamazaki S."/>
            <person name="Fujita N."/>
        </authorList>
    </citation>
    <scope>NUCLEOTIDE SEQUENCE [LARGE SCALE GENOMIC DNA]</scope>
    <source>
        <strain evidence="13">ATCC 51415 / DSM 6626 / JCM 7361 / LMG 17667 / NBRC 15112 / Ep01</strain>
    </source>
</reference>
<dbReference type="Proteomes" id="UP000006294">
    <property type="component" value="Chromosome"/>
</dbReference>
<dbReference type="PRINTS" id="PR00781">
    <property type="entry name" value="LIPOSIGPTASE"/>
</dbReference>
<keyword evidence="7 9" id="KW-1133">Transmembrane helix</keyword>
<keyword evidence="5 9" id="KW-0064">Aspartyl protease</keyword>
<evidence type="ECO:0000256" key="10">
    <source>
        <dbReference type="RuleBase" id="RU000594"/>
    </source>
</evidence>
<comment type="caution">
    <text evidence="9">Lacks conserved residue(s) required for the propagation of feature annotation.</text>
</comment>
<gene>
    <name evidence="9 12" type="primary">lspA</name>
    <name evidence="12" type="ordered locus">AXY_15670</name>
</gene>
<dbReference type="PROSITE" id="PS00855">
    <property type="entry name" value="SPASE_II"/>
    <property type="match status" value="1"/>
</dbReference>
<dbReference type="GO" id="GO:0004190">
    <property type="term" value="F:aspartic-type endopeptidase activity"/>
    <property type="evidence" value="ECO:0007669"/>
    <property type="project" value="UniProtKB-UniRule"/>
</dbReference>
<evidence type="ECO:0000256" key="8">
    <source>
        <dbReference type="ARBA" id="ARBA00023136"/>
    </source>
</evidence>
<dbReference type="PANTHER" id="PTHR33695:SF1">
    <property type="entry name" value="LIPOPROTEIN SIGNAL PEPTIDASE"/>
    <property type="match status" value="1"/>
</dbReference>
<evidence type="ECO:0000256" key="9">
    <source>
        <dbReference type="HAMAP-Rule" id="MF_00161"/>
    </source>
</evidence>
<dbReference type="UniPathway" id="UPA00665"/>
<keyword evidence="2 9" id="KW-1003">Cell membrane</keyword>
<dbReference type="OrthoDB" id="9810259at2"/>
<evidence type="ECO:0000313" key="13">
    <source>
        <dbReference type="Proteomes" id="UP000006294"/>
    </source>
</evidence>
<feature type="transmembrane region" description="Helical" evidence="9">
    <location>
        <begin position="47"/>
        <end position="75"/>
    </location>
</feature>
<evidence type="ECO:0000256" key="4">
    <source>
        <dbReference type="ARBA" id="ARBA00022692"/>
    </source>
</evidence>
<feature type="active site" evidence="9">
    <location>
        <position position="111"/>
    </location>
</feature>
<evidence type="ECO:0000256" key="2">
    <source>
        <dbReference type="ARBA" id="ARBA00022475"/>
    </source>
</evidence>
<protein>
    <recommendedName>
        <fullName evidence="9">Lipoprotein signal peptidase</fullName>
        <ecNumber evidence="9">3.4.23.36</ecNumber>
    </recommendedName>
    <alternativeName>
        <fullName evidence="9">Prolipoprotein signal peptidase</fullName>
    </alternativeName>
    <alternativeName>
        <fullName evidence="9">Signal peptidase II</fullName>
        <shortName evidence="9">SPase II</shortName>
    </alternativeName>
</protein>
<evidence type="ECO:0000256" key="11">
    <source>
        <dbReference type="RuleBase" id="RU004181"/>
    </source>
</evidence>
<comment type="catalytic activity">
    <reaction evidence="9 10">
        <text>Release of signal peptides from bacterial membrane prolipoproteins. Hydrolyzes -Xaa-Yaa-Zaa-|-(S,diacylglyceryl)Cys-, in which Xaa is hydrophobic (preferably Leu), and Yaa (Ala or Ser) and Zaa (Gly or Ala) have small, neutral side chains.</text>
        <dbReference type="EC" id="3.4.23.36"/>
    </reaction>
</comment>
<comment type="function">
    <text evidence="9 10">This protein specifically catalyzes the removal of signal peptides from prolipoproteins.</text>
</comment>
<dbReference type="KEGG" id="axl:AXY_15670"/>
<evidence type="ECO:0000313" key="12">
    <source>
        <dbReference type="EMBL" id="BAM47699.1"/>
    </source>
</evidence>
<dbReference type="NCBIfam" id="TIGR00077">
    <property type="entry name" value="lspA"/>
    <property type="match status" value="1"/>
</dbReference>
<feature type="transmembrane region" description="Helical" evidence="9">
    <location>
        <begin position="121"/>
        <end position="144"/>
    </location>
</feature>
<evidence type="ECO:0000256" key="7">
    <source>
        <dbReference type="ARBA" id="ARBA00022989"/>
    </source>
</evidence>
<name>K0IZ14_AMPXN</name>
<dbReference type="EMBL" id="AP012050">
    <property type="protein sequence ID" value="BAM47699.1"/>
    <property type="molecule type" value="Genomic_DNA"/>
</dbReference>
<dbReference type="GO" id="GO:0006508">
    <property type="term" value="P:proteolysis"/>
    <property type="evidence" value="ECO:0007669"/>
    <property type="project" value="UniProtKB-KW"/>
</dbReference>
<keyword evidence="6 9" id="KW-0378">Hydrolase</keyword>
<feature type="active site" evidence="9">
    <location>
        <position position="129"/>
    </location>
</feature>
<evidence type="ECO:0000256" key="3">
    <source>
        <dbReference type="ARBA" id="ARBA00022670"/>
    </source>
</evidence>
<dbReference type="EC" id="3.4.23.36" evidence="9"/>
<dbReference type="AlphaFoldDB" id="K0IZ14"/>
<dbReference type="eggNOG" id="COG0597">
    <property type="taxonomic scope" value="Bacteria"/>
</dbReference>
<dbReference type="GO" id="GO:0005886">
    <property type="term" value="C:plasma membrane"/>
    <property type="evidence" value="ECO:0007669"/>
    <property type="project" value="UniProtKB-SubCell"/>
</dbReference>
<keyword evidence="4 9" id="KW-0812">Transmembrane</keyword>